<dbReference type="STRING" id="700015.Corgl_0206"/>
<gene>
    <name evidence="3" type="ordered locus">Corgl_0206</name>
</gene>
<organism evidence="3 4">
    <name type="scientific">Coriobacterium glomerans (strain ATCC 49209 / DSM 20642 / JCM 10262 / PW2)</name>
    <dbReference type="NCBI Taxonomy" id="700015"/>
    <lineage>
        <taxon>Bacteria</taxon>
        <taxon>Bacillati</taxon>
        <taxon>Actinomycetota</taxon>
        <taxon>Coriobacteriia</taxon>
        <taxon>Coriobacteriales</taxon>
        <taxon>Coriobacteriaceae</taxon>
        <taxon>Coriobacterium</taxon>
    </lineage>
</organism>
<feature type="coiled-coil region" evidence="1">
    <location>
        <begin position="80"/>
        <end position="132"/>
    </location>
</feature>
<dbReference type="EMBL" id="CP002628">
    <property type="protein sequence ID" value="AEB06333.1"/>
    <property type="molecule type" value="Genomic_DNA"/>
</dbReference>
<dbReference type="KEGG" id="cgo:Corgl_0206"/>
<dbReference type="InterPro" id="IPR038765">
    <property type="entry name" value="Papain-like_cys_pep_sf"/>
</dbReference>
<evidence type="ECO:0000256" key="2">
    <source>
        <dbReference type="SAM" id="MobiDB-lite"/>
    </source>
</evidence>
<evidence type="ECO:0000256" key="1">
    <source>
        <dbReference type="SAM" id="Coils"/>
    </source>
</evidence>
<keyword evidence="4" id="KW-1185">Reference proteome</keyword>
<name>F2NAE7_CORGP</name>
<feature type="coiled-coil region" evidence="1">
    <location>
        <begin position="168"/>
        <end position="220"/>
    </location>
</feature>
<accession>F2NAE7</accession>
<feature type="compositionally biased region" description="Polar residues" evidence="2">
    <location>
        <begin position="17"/>
        <end position="29"/>
    </location>
</feature>
<protein>
    <recommendedName>
        <fullName evidence="5">NLP/P60 protein</fullName>
    </recommendedName>
</protein>
<evidence type="ECO:0008006" key="5">
    <source>
        <dbReference type="Google" id="ProtNLM"/>
    </source>
</evidence>
<evidence type="ECO:0000313" key="4">
    <source>
        <dbReference type="Proteomes" id="UP000006851"/>
    </source>
</evidence>
<dbReference type="Proteomes" id="UP000006851">
    <property type="component" value="Chromosome"/>
</dbReference>
<proteinExistence type="predicted"/>
<evidence type="ECO:0000313" key="3">
    <source>
        <dbReference type="EMBL" id="AEB06333.1"/>
    </source>
</evidence>
<dbReference type="Gene3D" id="6.10.250.3150">
    <property type="match status" value="1"/>
</dbReference>
<dbReference type="Gene3D" id="3.90.1720.10">
    <property type="entry name" value="endopeptidase domain like (from Nostoc punctiforme)"/>
    <property type="match status" value="1"/>
</dbReference>
<dbReference type="eggNOG" id="COG3883">
    <property type="taxonomic scope" value="Bacteria"/>
</dbReference>
<dbReference type="SUPFAM" id="SSF54001">
    <property type="entry name" value="Cysteine proteinases"/>
    <property type="match status" value="1"/>
</dbReference>
<dbReference type="eggNOG" id="COG0791">
    <property type="taxonomic scope" value="Bacteria"/>
</dbReference>
<reference evidence="4" key="1">
    <citation type="journal article" date="2013" name="Stand. Genomic Sci.">
        <title>Complete genome sequence of Coriobacterium glomerans type strain (PW2(T)) from the midgut of Pyrrhocoris apterus L. (red soldier bug).</title>
        <authorList>
            <person name="Stackebrandt E."/>
            <person name="Zeytun A."/>
            <person name="Lapidus A."/>
            <person name="Nolan M."/>
            <person name="Lucas S."/>
            <person name="Hammon N."/>
            <person name="Deshpande S."/>
            <person name="Cheng J.F."/>
            <person name="Tapia R."/>
            <person name="Goodwin L.A."/>
            <person name="Pitluck S."/>
            <person name="Liolios K."/>
            <person name="Pagani I."/>
            <person name="Ivanova N."/>
            <person name="Mavromatis K."/>
            <person name="Mikhailova N."/>
            <person name="Huntemann M."/>
            <person name="Pati A."/>
            <person name="Chen A."/>
            <person name="Palaniappan K."/>
            <person name="Chang Y.J."/>
            <person name="Land M."/>
            <person name="Hauser L."/>
            <person name="Rohde M."/>
            <person name="Pukall R."/>
            <person name="Goker M."/>
            <person name="Detter J.C."/>
            <person name="Woyke T."/>
            <person name="Bristow J."/>
            <person name="Eisen J.A."/>
            <person name="Markowitz V."/>
            <person name="Hugenholtz P."/>
            <person name="Kyrpides N.C."/>
            <person name="Klenk H.P."/>
        </authorList>
    </citation>
    <scope>NUCLEOTIDE SEQUENCE</scope>
    <source>
        <strain evidence="4">ATCC 49209 / DSM 20642 / JCM 10262 / PW2</strain>
    </source>
</reference>
<feature type="region of interest" description="Disordered" evidence="2">
    <location>
        <begin position="1"/>
        <end position="29"/>
    </location>
</feature>
<sequence>MFHCIGPKSWTGRQHPESGNTPPRVTSVKSITRRSAMRALVGLTASALLLGSPVQALAEPSASKETLDKLGDAESQLASVQAKLDEIAAHYQQLAKAQDETLSQIEQTQAEIESKQAEIESKQAELKAKRAVLSERVSASYKTRGNDALALLLSSASFEDLISNAYYLDAMNQRDHDAIAEVQKIERELDREKSELEGKKSELEDLRDKQAQQLAAAQADQAQVQTVLDSASAEVKDLMAQRDAEIMAAAQAEAEKKRLDALAHANVTPPPAPTGGAGQGVDGLSGAQSRVLNSCNSTPCPGASLCAAWVSNVFQNAGLGSVSGNANDMYSRWCTSSNKDSLKVGMIVAVSTYTKTTAGRTYGHVGIYVGNNQIMESIGYIHLNDLNSWIAYYGDTVTPRWGWANGIDLSTRG</sequence>
<dbReference type="HOGENOM" id="CLU_592706_0_0_11"/>
<keyword evidence="1" id="KW-0175">Coiled coil</keyword>
<dbReference type="AlphaFoldDB" id="F2NAE7"/>